<feature type="transmembrane region" description="Helical" evidence="9">
    <location>
        <begin position="7"/>
        <end position="28"/>
    </location>
</feature>
<keyword evidence="9" id="KW-1133">Transmembrane helix</keyword>
<evidence type="ECO:0000256" key="3">
    <source>
        <dbReference type="ARBA" id="ARBA00022475"/>
    </source>
</evidence>
<dbReference type="InterPro" id="IPR043458">
    <property type="entry name" value="GPR158/179"/>
</dbReference>
<keyword evidence="9" id="KW-0812">Transmembrane</keyword>
<feature type="domain" description="GPR158/179 extracellular" evidence="10">
    <location>
        <begin position="723"/>
        <end position="821"/>
    </location>
</feature>
<sequence>MKRRPSCIGFPSSAFVVFVCILIFSFSWSDSSSNGKPFELSSKDNFDEIMDKFTSVTGENCRSKHYTDLRLDTELKKGVISQVPRYNKFLSTVYYTNRSSLLHAHNLALNRAFYYSYIYQELNKSEALGRQPGFEYIYFSLAADVSAGISMINGSGLFFDNNCSYPNWYTTMKINGTLPLFGPKAWRVDDYNEPTNWLREPTNNTIDIHDFGAGRSRNYTNSAYKHSPWYSKWLPDLNSNLDTLRKYTYNIGIRRSEKTGEFLTDTFQVSSFFGPPQPGTKEMTILPVVFTDPYFDCGRSNKWIVSATSPVVEFMPRYSNFTHLRRPQFVAVTTVDLEFERIDFNPCPIADGNPSPNYFANTARCKPTTLCEPLSGFGFRRGGYMCACLPGYKYPWWHDGPFLGVEIEAATKEEYETGFDCLKVDFSQVIPKKNPTIIENMKKRSISSYSSEKDEFLKLIFPQSHRSLRWLQSNKKYTSKDFIPLRTSRYRRHVPKEDLLSRKKRDLFDNVMWMRMREILERKENTNKDNCGSRTANQLLLPGDAGFGAEKQFESQGRTALRLAHFLSNFLQNVDEYEEFGILRGDRRLHDTQMYGEVIATVMGDFKIVGAGVFFDQYKYRISPGNNTDPRYVNEVTREYFGPFAWKTGDKTTARVIDFAGFKQRYTNKRWFTDMKSRWATNYQSLEKFITRPMIRSDINGSSLIRFEYYPLTYHAPKYEDGEWLRPVFKCDGRVDAWVLTYVVPFFGMNTLKTQIEFKGVVTVDVDIKHLDVDQCPADFYVANAFKNTARCDYESTYCVPLQSHLKFQEGSYKCECKQGYEYPFKDLQWYYNGQTMVDEYKKKMNNEPNRYDTLKCRIGGAASSRISWILVILTILYIKMFQL</sequence>
<organism evidence="11 12">
    <name type="scientific">Octopus sinensis</name>
    <name type="common">East Asian common octopus</name>
    <dbReference type="NCBI Taxonomy" id="2607531"/>
    <lineage>
        <taxon>Eukaryota</taxon>
        <taxon>Metazoa</taxon>
        <taxon>Spiralia</taxon>
        <taxon>Lophotrochozoa</taxon>
        <taxon>Mollusca</taxon>
        <taxon>Cephalopoda</taxon>
        <taxon>Coleoidea</taxon>
        <taxon>Octopodiformes</taxon>
        <taxon>Octopoda</taxon>
        <taxon>Incirrata</taxon>
        <taxon>Octopodidae</taxon>
        <taxon>Octopus</taxon>
    </lineage>
</organism>
<evidence type="ECO:0000313" key="12">
    <source>
        <dbReference type="RefSeq" id="XP_029648182.1"/>
    </source>
</evidence>
<dbReference type="Proteomes" id="UP000515154">
    <property type="component" value="Linkage group LG19"/>
</dbReference>
<keyword evidence="5" id="KW-0297">G-protein coupled receptor</keyword>
<dbReference type="GO" id="GO:0004930">
    <property type="term" value="F:G protein-coupled receptor activity"/>
    <property type="evidence" value="ECO:0007669"/>
    <property type="project" value="UniProtKB-KW"/>
</dbReference>
<keyword evidence="6" id="KW-0675">Receptor</keyword>
<dbReference type="RefSeq" id="XP_029648182.1">
    <property type="nucleotide sequence ID" value="XM_029792322.2"/>
</dbReference>
<evidence type="ECO:0000256" key="8">
    <source>
        <dbReference type="ARBA" id="ARBA00023224"/>
    </source>
</evidence>
<reference evidence="12" key="1">
    <citation type="submission" date="2025-08" db="UniProtKB">
        <authorList>
            <consortium name="RefSeq"/>
        </authorList>
    </citation>
    <scope>IDENTIFICATION</scope>
</reference>
<keyword evidence="3" id="KW-1003">Cell membrane</keyword>
<evidence type="ECO:0000256" key="6">
    <source>
        <dbReference type="ARBA" id="ARBA00023170"/>
    </source>
</evidence>
<gene>
    <name evidence="12" type="primary">LOC115222177</name>
</gene>
<dbReference type="PANTHER" id="PTHR32546">
    <property type="entry name" value="G-PROTEIN COUPLED RECEPTOR 158-RELATED"/>
    <property type="match status" value="1"/>
</dbReference>
<protein>
    <submittedName>
        <fullName evidence="12">Uncharacterized protein LOC115222177</fullName>
    </submittedName>
</protein>
<dbReference type="KEGG" id="osn:115222177"/>
<evidence type="ECO:0000256" key="5">
    <source>
        <dbReference type="ARBA" id="ARBA00023040"/>
    </source>
</evidence>
<dbReference type="InterPro" id="IPR054714">
    <property type="entry name" value="GPR158_179_extracellular"/>
</dbReference>
<evidence type="ECO:0000256" key="4">
    <source>
        <dbReference type="ARBA" id="ARBA00022729"/>
    </source>
</evidence>
<keyword evidence="11" id="KW-1185">Reference proteome</keyword>
<evidence type="ECO:0000256" key="2">
    <source>
        <dbReference type="ARBA" id="ARBA00007242"/>
    </source>
</evidence>
<keyword evidence="9" id="KW-0472">Membrane</keyword>
<accession>A0A6P7TDV2</accession>
<evidence type="ECO:0000256" key="7">
    <source>
        <dbReference type="ARBA" id="ARBA00023180"/>
    </source>
</evidence>
<dbReference type="Gene3D" id="3.30.450.20">
    <property type="entry name" value="PAS domain"/>
    <property type="match status" value="2"/>
</dbReference>
<name>A0A6P7TDV2_9MOLL</name>
<dbReference type="GO" id="GO:0005886">
    <property type="term" value="C:plasma membrane"/>
    <property type="evidence" value="ECO:0007669"/>
    <property type="project" value="UniProtKB-SubCell"/>
</dbReference>
<evidence type="ECO:0000313" key="11">
    <source>
        <dbReference type="Proteomes" id="UP000515154"/>
    </source>
</evidence>
<proteinExistence type="inferred from homology"/>
<evidence type="ECO:0000259" key="10">
    <source>
        <dbReference type="Pfam" id="PF22572"/>
    </source>
</evidence>
<evidence type="ECO:0000256" key="9">
    <source>
        <dbReference type="SAM" id="Phobius"/>
    </source>
</evidence>
<dbReference type="Pfam" id="PF22572">
    <property type="entry name" value="GPR158_179_EC"/>
    <property type="match status" value="2"/>
</dbReference>
<comment type="subcellular location">
    <subcellularLocation>
        <location evidence="1">Cell membrane</location>
        <topology evidence="1">Multi-pass membrane protein</topology>
    </subcellularLocation>
</comment>
<keyword evidence="8" id="KW-0807">Transducer</keyword>
<dbReference type="PANTHER" id="PTHR32546:SF26">
    <property type="entry name" value="SMOG, ISOFORM D"/>
    <property type="match status" value="1"/>
</dbReference>
<keyword evidence="7" id="KW-0325">Glycoprotein</keyword>
<evidence type="ECO:0000256" key="1">
    <source>
        <dbReference type="ARBA" id="ARBA00004651"/>
    </source>
</evidence>
<feature type="domain" description="GPR158/179 extracellular" evidence="10">
    <location>
        <begin position="290"/>
        <end position="392"/>
    </location>
</feature>
<dbReference type="AlphaFoldDB" id="A0A6P7TDV2"/>
<keyword evidence="4" id="KW-0732">Signal</keyword>
<comment type="similarity">
    <text evidence="2">Belongs to the G-protein coupled receptor 3 family.</text>
</comment>